<evidence type="ECO:0000313" key="5">
    <source>
        <dbReference type="Proteomes" id="UP000533017"/>
    </source>
</evidence>
<name>A0A1I2KNK2_9ACTN</name>
<reference evidence="3 4" key="1">
    <citation type="submission" date="2016-10" db="EMBL/GenBank/DDBJ databases">
        <authorList>
            <person name="de Groot N.N."/>
        </authorList>
    </citation>
    <scope>NUCLEOTIDE SEQUENCE [LARGE SCALE GENOMIC DNA]</scope>
    <source>
        <strain evidence="3 4">CPCC 202808</strain>
    </source>
</reference>
<feature type="transmembrane region" description="Helical" evidence="1">
    <location>
        <begin position="29"/>
        <end position="50"/>
    </location>
</feature>
<dbReference type="Proteomes" id="UP000199052">
    <property type="component" value="Unassembled WGS sequence"/>
</dbReference>
<keyword evidence="1" id="KW-0472">Membrane</keyword>
<evidence type="ECO:0000313" key="3">
    <source>
        <dbReference type="EMBL" id="SFF66701.1"/>
    </source>
</evidence>
<protein>
    <submittedName>
        <fullName evidence="3">Uncharacterized protein</fullName>
    </submittedName>
</protein>
<evidence type="ECO:0000313" key="2">
    <source>
        <dbReference type="EMBL" id="NYH84471.1"/>
    </source>
</evidence>
<keyword evidence="5" id="KW-1185">Reference proteome</keyword>
<dbReference type="EMBL" id="JACBZA010000001">
    <property type="protein sequence ID" value="NYH84471.1"/>
    <property type="molecule type" value="Genomic_DNA"/>
</dbReference>
<proteinExistence type="predicted"/>
<evidence type="ECO:0000313" key="4">
    <source>
        <dbReference type="Proteomes" id="UP000199052"/>
    </source>
</evidence>
<dbReference type="STRING" id="504797.SAMN05421678_101329"/>
<organism evidence="3 4">
    <name type="scientific">Actinopolymorpha cephalotaxi</name>
    <dbReference type="NCBI Taxonomy" id="504797"/>
    <lineage>
        <taxon>Bacteria</taxon>
        <taxon>Bacillati</taxon>
        <taxon>Actinomycetota</taxon>
        <taxon>Actinomycetes</taxon>
        <taxon>Propionibacteriales</taxon>
        <taxon>Actinopolymorphaceae</taxon>
        <taxon>Actinopolymorpha</taxon>
    </lineage>
</organism>
<accession>A0A1I2KNK2</accession>
<evidence type="ECO:0000256" key="1">
    <source>
        <dbReference type="SAM" id="Phobius"/>
    </source>
</evidence>
<reference evidence="2 5" key="2">
    <citation type="submission" date="2020-07" db="EMBL/GenBank/DDBJ databases">
        <title>Sequencing the genomes of 1000 actinobacteria strains.</title>
        <authorList>
            <person name="Klenk H.-P."/>
        </authorList>
    </citation>
    <scope>NUCLEOTIDE SEQUENCE [LARGE SCALE GENOMIC DNA]</scope>
    <source>
        <strain evidence="2 5">DSM 45117</strain>
    </source>
</reference>
<dbReference type="Proteomes" id="UP000533017">
    <property type="component" value="Unassembled WGS sequence"/>
</dbReference>
<gene>
    <name evidence="2" type="ORF">FHR37_003322</name>
    <name evidence="3" type="ORF">SAMN05421678_101329</name>
</gene>
<keyword evidence="1" id="KW-0812">Transmembrane</keyword>
<sequence length="71" mass="7597">MITVKEQLAVVLVRLHARLLTGGRERGDLVGFALITVMTAALVAVLWAFLGPQLQSMLQDAINKARGSIPG</sequence>
<dbReference type="RefSeq" id="WP_202884532.1">
    <property type="nucleotide sequence ID" value="NZ_FOOI01000001.1"/>
</dbReference>
<dbReference type="EMBL" id="FOOI01000001">
    <property type="protein sequence ID" value="SFF66701.1"/>
    <property type="molecule type" value="Genomic_DNA"/>
</dbReference>
<dbReference type="AlphaFoldDB" id="A0A1I2KNK2"/>
<keyword evidence="1" id="KW-1133">Transmembrane helix</keyword>